<reference evidence="1 2" key="1">
    <citation type="submission" date="2015-03" db="EMBL/GenBank/DDBJ databases">
        <authorList>
            <person name="Urmite Genomes"/>
        </authorList>
    </citation>
    <scope>NUCLEOTIDE SEQUENCE [LARGE SCALE GENOMIC DNA]</scope>
    <source>
        <strain evidence="1 2">CSUR P1491</strain>
    </source>
</reference>
<name>A0A0E4GUS4_MYCLN</name>
<dbReference type="AlphaFoldDB" id="A0A0E4GUS4"/>
<evidence type="ECO:0000313" key="2">
    <source>
        <dbReference type="Proteomes" id="UP000199251"/>
    </source>
</evidence>
<sequence>MVRANRYALATAPDGKTFESWMRALHGWDNPSACARACPETRVCCASSAITNQAHRARAVALREAVRYGWDAEAIEASVIGID</sequence>
<accession>A0A0E4GUS4</accession>
<evidence type="ECO:0000313" key="1">
    <source>
        <dbReference type="EMBL" id="CQD02109.1"/>
    </source>
</evidence>
<protein>
    <submittedName>
        <fullName evidence="1">Uncharacterized protein</fullName>
    </submittedName>
</protein>
<proteinExistence type="predicted"/>
<dbReference type="EMBL" id="CTEE01000001">
    <property type="protein sequence ID" value="CQD02109.1"/>
    <property type="molecule type" value="Genomic_DNA"/>
</dbReference>
<gene>
    <name evidence="1" type="ORF">BN1232_00001</name>
</gene>
<dbReference type="Proteomes" id="UP000199251">
    <property type="component" value="Unassembled WGS sequence"/>
</dbReference>
<organism evidence="1 2">
    <name type="scientific">Mycobacterium lentiflavum</name>
    <dbReference type="NCBI Taxonomy" id="141349"/>
    <lineage>
        <taxon>Bacteria</taxon>
        <taxon>Bacillati</taxon>
        <taxon>Actinomycetota</taxon>
        <taxon>Actinomycetes</taxon>
        <taxon>Mycobacteriales</taxon>
        <taxon>Mycobacteriaceae</taxon>
        <taxon>Mycobacterium</taxon>
        <taxon>Mycobacterium simiae complex</taxon>
    </lineage>
</organism>
<dbReference type="STRING" id="141349.BN1232_00001"/>